<dbReference type="Proteomes" id="UP000001940">
    <property type="component" value="Chromosome I"/>
</dbReference>
<dbReference type="InterPro" id="IPR024146">
    <property type="entry name" value="Claspin"/>
</dbReference>
<dbReference type="AlphaFoldDB" id="G3MU54"/>
<evidence type="ECO:0000256" key="3">
    <source>
        <dbReference type="ARBA" id="ARBA00023242"/>
    </source>
</evidence>
<dbReference type="GO" id="GO:0005634">
    <property type="term" value="C:nucleus"/>
    <property type="evidence" value="ECO:0000314"/>
    <property type="project" value="WormBase"/>
</dbReference>
<dbReference type="OrthoDB" id="5859781at2759"/>
<reference evidence="5 6" key="1">
    <citation type="journal article" date="1998" name="Science">
        <title>Genome sequence of the nematode C. elegans: a platform for investigating biology.</title>
        <authorList>
            <consortium name="The C. elegans sequencing consortium"/>
            <person name="Sulson J.E."/>
            <person name="Waterston R."/>
        </authorList>
    </citation>
    <scope>NUCLEOTIDE SEQUENCE [LARGE SCALE GENOMIC DNA]</scope>
    <source>
        <strain evidence="5 6">Bristol N2</strain>
    </source>
</reference>
<keyword evidence="6" id="KW-1185">Reference proteome</keyword>
<evidence type="ECO:0000313" key="7">
    <source>
        <dbReference type="WormBase" id="F25H5.5b"/>
    </source>
</evidence>
<evidence type="ECO:0000313" key="6">
    <source>
        <dbReference type="Proteomes" id="UP000001940"/>
    </source>
</evidence>
<feature type="region of interest" description="Disordered" evidence="4">
    <location>
        <begin position="1"/>
        <end position="20"/>
    </location>
</feature>
<feature type="compositionally biased region" description="Acidic residues" evidence="4">
    <location>
        <begin position="1"/>
        <end position="17"/>
    </location>
</feature>
<dbReference type="GeneID" id="172742"/>
<dbReference type="Bgee" id="WBGene00009127">
    <property type="expression patterns" value="Expressed in germ line (C elegans) and 4 other cell types or tissues"/>
</dbReference>
<evidence type="ECO:0000256" key="2">
    <source>
        <dbReference type="ARBA" id="ARBA00022553"/>
    </source>
</evidence>
<dbReference type="ExpressionAtlas" id="G3MU54">
    <property type="expression patterns" value="baseline and differential"/>
</dbReference>
<comment type="subcellular location">
    <subcellularLocation>
        <location evidence="1">Nucleus</location>
    </subcellularLocation>
</comment>
<evidence type="ECO:0000256" key="4">
    <source>
        <dbReference type="SAM" id="MobiDB-lite"/>
    </source>
</evidence>
<evidence type="ECO:0000256" key="1">
    <source>
        <dbReference type="ARBA" id="ARBA00004123"/>
    </source>
</evidence>
<accession>G3MU54</accession>
<feature type="compositionally biased region" description="Low complexity" evidence="4">
    <location>
        <begin position="219"/>
        <end position="235"/>
    </location>
</feature>
<feature type="compositionally biased region" description="Polar residues" evidence="4">
    <location>
        <begin position="194"/>
        <end position="208"/>
    </location>
</feature>
<dbReference type="HOGENOM" id="CLU_380017_0_0_1"/>
<dbReference type="PANTHER" id="PTHR14396:SF10">
    <property type="entry name" value="CLASPIN"/>
    <property type="match status" value="1"/>
</dbReference>
<evidence type="ECO:0000313" key="5">
    <source>
        <dbReference type="EMBL" id="CCD31065.1"/>
    </source>
</evidence>
<dbReference type="RefSeq" id="NP_001364675.1">
    <property type="nucleotide sequence ID" value="NM_001377615.2"/>
</dbReference>
<sequence>MENVYEAEEGDADDVPDNDTIRRQNHKLLLKQENDKEQRELAKLQDRLLADGDLGGVETNRQFRFKLREEVQIQMGDDVDGNDGDGEDDEPEEDEQKKKERAEMIKFKYEHAEELMLLDEPKQGDDMFARAGKLFKKTEKTVIEFSEETMFKPRLSKPSLLSKTTLAVTFQEVLNGPGGAAKQMYVQSFEKPTPLSTGHISSPSSRLSTGKRLLKSPESSASAKRVRSSKLSSLE</sequence>
<proteinExistence type="predicted"/>
<protein>
    <submittedName>
        <fullName evidence="5">Claspin</fullName>
    </submittedName>
</protein>
<keyword evidence="3" id="KW-0539">Nucleus</keyword>
<name>G3MU54_CAEEL</name>
<dbReference type="WormBase" id="F25H5.5b">
    <property type="protein sequence ID" value="CE46262"/>
    <property type="gene ID" value="WBGene00009127"/>
    <property type="gene designation" value="clsp-1"/>
</dbReference>
<dbReference type="PANTHER" id="PTHR14396">
    <property type="entry name" value="CLASPIN"/>
    <property type="match status" value="1"/>
</dbReference>
<feature type="compositionally biased region" description="Acidic residues" evidence="4">
    <location>
        <begin position="77"/>
        <end position="94"/>
    </location>
</feature>
<feature type="region of interest" description="Disordered" evidence="4">
    <location>
        <begin position="192"/>
        <end position="235"/>
    </location>
</feature>
<keyword evidence="2" id="KW-0597">Phosphoprotein</keyword>
<organism evidence="5 6">
    <name type="scientific">Caenorhabditis elegans</name>
    <dbReference type="NCBI Taxonomy" id="6239"/>
    <lineage>
        <taxon>Eukaryota</taxon>
        <taxon>Metazoa</taxon>
        <taxon>Ecdysozoa</taxon>
        <taxon>Nematoda</taxon>
        <taxon>Chromadorea</taxon>
        <taxon>Rhabditida</taxon>
        <taxon>Rhabditina</taxon>
        <taxon>Rhabditomorpha</taxon>
        <taxon>Rhabditoidea</taxon>
        <taxon>Rhabditidae</taxon>
        <taxon>Peloderinae</taxon>
        <taxon>Caenorhabditis</taxon>
    </lineage>
</organism>
<dbReference type="CTD" id="172742"/>
<dbReference type="AGR" id="WB:WBGene00009127"/>
<gene>
    <name evidence="5 7" type="primary">clsp-1</name>
    <name evidence="5" type="ORF">CELE_F25H5.5</name>
    <name evidence="7" type="ORF">F25H5.5</name>
</gene>
<dbReference type="EMBL" id="BX284601">
    <property type="protein sequence ID" value="CCD31065.1"/>
    <property type="molecule type" value="Genomic_DNA"/>
</dbReference>
<feature type="region of interest" description="Disordered" evidence="4">
    <location>
        <begin position="72"/>
        <end position="100"/>
    </location>
</feature>